<dbReference type="SUPFAM" id="SSF81383">
    <property type="entry name" value="F-box domain"/>
    <property type="match status" value="1"/>
</dbReference>
<evidence type="ECO:0000256" key="5">
    <source>
        <dbReference type="SAM" id="MobiDB-lite"/>
    </source>
</evidence>
<name>A0AAE1KA78_PETCI</name>
<dbReference type="InterPro" id="IPR040394">
    <property type="entry name" value="FBX25/32"/>
</dbReference>
<evidence type="ECO:0000313" key="6">
    <source>
        <dbReference type="EMBL" id="KAK3868254.1"/>
    </source>
</evidence>
<feature type="compositionally biased region" description="Low complexity" evidence="5">
    <location>
        <begin position="333"/>
        <end position="342"/>
    </location>
</feature>
<gene>
    <name evidence="6" type="ORF">Pcinc_026337</name>
</gene>
<protein>
    <recommendedName>
        <fullName evidence="8">F-box only protein 32</fullName>
    </recommendedName>
</protein>
<dbReference type="InterPro" id="IPR036047">
    <property type="entry name" value="F-box-like_dom_sf"/>
</dbReference>
<reference evidence="6" key="1">
    <citation type="submission" date="2023-10" db="EMBL/GenBank/DDBJ databases">
        <title>Genome assemblies of two species of porcelain crab, Petrolisthes cinctipes and Petrolisthes manimaculis (Anomura: Porcellanidae).</title>
        <authorList>
            <person name="Angst P."/>
        </authorList>
    </citation>
    <scope>NUCLEOTIDE SEQUENCE</scope>
    <source>
        <strain evidence="6">PB745_01</strain>
        <tissue evidence="6">Gill</tissue>
    </source>
</reference>
<comment type="caution">
    <text evidence="6">The sequence shown here is derived from an EMBL/GenBank/DDBJ whole genome shotgun (WGS) entry which is preliminary data.</text>
</comment>
<evidence type="ECO:0000313" key="7">
    <source>
        <dbReference type="Proteomes" id="UP001286313"/>
    </source>
</evidence>
<dbReference type="AlphaFoldDB" id="A0AAE1KA78"/>
<evidence type="ECO:0000256" key="4">
    <source>
        <dbReference type="ARBA" id="ARBA00023242"/>
    </source>
</evidence>
<evidence type="ECO:0000256" key="2">
    <source>
        <dbReference type="ARBA" id="ARBA00004906"/>
    </source>
</evidence>
<feature type="compositionally biased region" description="Basic residues" evidence="5">
    <location>
        <begin position="344"/>
        <end position="357"/>
    </location>
</feature>
<dbReference type="PANTHER" id="PTHR13123">
    <property type="entry name" value="LD30288P"/>
    <property type="match status" value="1"/>
</dbReference>
<keyword evidence="4" id="KW-0539">Nucleus</keyword>
<evidence type="ECO:0000256" key="1">
    <source>
        <dbReference type="ARBA" id="ARBA00004123"/>
    </source>
</evidence>
<proteinExistence type="predicted"/>
<dbReference type="EMBL" id="JAWQEG010003054">
    <property type="protein sequence ID" value="KAK3868254.1"/>
    <property type="molecule type" value="Genomic_DNA"/>
</dbReference>
<evidence type="ECO:0008006" key="8">
    <source>
        <dbReference type="Google" id="ProtNLM"/>
    </source>
</evidence>
<dbReference type="GO" id="GO:0005737">
    <property type="term" value="C:cytoplasm"/>
    <property type="evidence" value="ECO:0007669"/>
    <property type="project" value="TreeGrafter"/>
</dbReference>
<evidence type="ECO:0000256" key="3">
    <source>
        <dbReference type="ARBA" id="ARBA00022786"/>
    </source>
</evidence>
<feature type="region of interest" description="Disordered" evidence="5">
    <location>
        <begin position="327"/>
        <end position="483"/>
    </location>
</feature>
<dbReference type="GO" id="GO:0005634">
    <property type="term" value="C:nucleus"/>
    <property type="evidence" value="ECO:0007669"/>
    <property type="project" value="UniProtKB-SubCell"/>
</dbReference>
<comment type="pathway">
    <text evidence="2">Protein modification; protein ubiquitination.</text>
</comment>
<keyword evidence="7" id="KW-1185">Reference proteome</keyword>
<dbReference type="PANTHER" id="PTHR13123:SF7">
    <property type="entry name" value="LD30288P"/>
    <property type="match status" value="1"/>
</dbReference>
<dbReference type="GO" id="GO:0016567">
    <property type="term" value="P:protein ubiquitination"/>
    <property type="evidence" value="ECO:0007669"/>
    <property type="project" value="TreeGrafter"/>
</dbReference>
<sequence length="506" mass="55662">MPIFSLDWRDPGDKWVKTNDGWEKEKVTCNTTLGEEGVSQDDIENVDPNPLLLSRRGSRGEQLAPQPHCRIYTRNTKEVAGFNGLGETLMKLDCINAVRDIRRFRYICKLLDLLITQKLNTLSGGAQKMLFGMVEEVAHEVTRSQQNLHVLQHLLQELHKRLKDYLWGNKLGSTILWKQHTQRLHDINAIATTIQISQISQPGDDVHPTLQEVPEEVIREILKRLDNHTDIRSAGEAYSVMARVSEEKTIWRQLCRFHWSAAQIEHVIHRHRELQVQRNWHKVYDRLRRTYGLREEYAEKLCLCRNCSCIFWESYGHPCRTDGLGGDDDDTRPNNNNNNNTHPHPPHPHPPHPHPAHPPHPLVEAGVVLGLGGGVGGRERVGGGGGEVGGGVGGGGREGVGEGGGVGGRERVGGRVDAAGLGGGGRERVGGVAGEGGGGRERVGGVAGEGGGVGVGGRGREGVGGGVGGEIEQQQQQQQNNDLDEAKSDIIYVSITPQQFLKYFHL</sequence>
<accession>A0AAE1KA78</accession>
<dbReference type="Proteomes" id="UP001286313">
    <property type="component" value="Unassembled WGS sequence"/>
</dbReference>
<dbReference type="GO" id="GO:0019005">
    <property type="term" value="C:SCF ubiquitin ligase complex"/>
    <property type="evidence" value="ECO:0007669"/>
    <property type="project" value="TreeGrafter"/>
</dbReference>
<keyword evidence="3" id="KW-0833">Ubl conjugation pathway</keyword>
<feature type="compositionally biased region" description="Gly residues" evidence="5">
    <location>
        <begin position="445"/>
        <end position="469"/>
    </location>
</feature>
<comment type="subcellular location">
    <subcellularLocation>
        <location evidence="1">Nucleus</location>
    </subcellularLocation>
</comment>
<feature type="compositionally biased region" description="Gly residues" evidence="5">
    <location>
        <begin position="369"/>
        <end position="407"/>
    </location>
</feature>
<organism evidence="6 7">
    <name type="scientific">Petrolisthes cinctipes</name>
    <name type="common">Flat porcelain crab</name>
    <dbReference type="NCBI Taxonomy" id="88211"/>
    <lineage>
        <taxon>Eukaryota</taxon>
        <taxon>Metazoa</taxon>
        <taxon>Ecdysozoa</taxon>
        <taxon>Arthropoda</taxon>
        <taxon>Crustacea</taxon>
        <taxon>Multicrustacea</taxon>
        <taxon>Malacostraca</taxon>
        <taxon>Eumalacostraca</taxon>
        <taxon>Eucarida</taxon>
        <taxon>Decapoda</taxon>
        <taxon>Pleocyemata</taxon>
        <taxon>Anomura</taxon>
        <taxon>Galatheoidea</taxon>
        <taxon>Porcellanidae</taxon>
        <taxon>Petrolisthes</taxon>
    </lineage>
</organism>